<evidence type="ECO:0000313" key="2">
    <source>
        <dbReference type="Proteomes" id="UP001171945"/>
    </source>
</evidence>
<protein>
    <submittedName>
        <fullName evidence="1">Uncharacterized protein</fullName>
    </submittedName>
</protein>
<keyword evidence="2" id="KW-1185">Reference proteome</keyword>
<organism evidence="1 2">
    <name type="scientific">Candidatus Marithioploca araucensis</name>
    <dbReference type="NCBI Taxonomy" id="70273"/>
    <lineage>
        <taxon>Bacteria</taxon>
        <taxon>Pseudomonadati</taxon>
        <taxon>Pseudomonadota</taxon>
        <taxon>Gammaproteobacteria</taxon>
        <taxon>Thiotrichales</taxon>
        <taxon>Thiotrichaceae</taxon>
        <taxon>Candidatus Marithioploca</taxon>
    </lineage>
</organism>
<evidence type="ECO:0000313" key="1">
    <source>
        <dbReference type="EMBL" id="MDM8561990.1"/>
    </source>
</evidence>
<dbReference type="Proteomes" id="UP001171945">
    <property type="component" value="Unassembled WGS sequence"/>
</dbReference>
<sequence length="42" mass="4649">MVNPYLTGTCTLQDMPSFAWRTHPTLADVGNKKKIKAPSQTT</sequence>
<name>A0ABT7VQR5_9GAMM</name>
<reference evidence="1" key="1">
    <citation type="submission" date="2023-06" db="EMBL/GenBank/DDBJ databases">
        <title>Uncultivated large filamentous bacteria from sulfidic sediments reveal new species and different genomic features in energy metabolism and defense.</title>
        <authorList>
            <person name="Fonseca A."/>
        </authorList>
    </citation>
    <scope>NUCLEOTIDE SEQUENCE</scope>
    <source>
        <strain evidence="1">HSG4</strain>
    </source>
</reference>
<gene>
    <name evidence="1" type="ORF">QUF54_01390</name>
</gene>
<accession>A0ABT7VQR5</accession>
<proteinExistence type="predicted"/>
<dbReference type="EMBL" id="JAUCGM010000033">
    <property type="protein sequence ID" value="MDM8561990.1"/>
    <property type="molecule type" value="Genomic_DNA"/>
</dbReference>
<comment type="caution">
    <text evidence="1">The sequence shown here is derived from an EMBL/GenBank/DDBJ whole genome shotgun (WGS) entry which is preliminary data.</text>
</comment>